<evidence type="ECO:0000256" key="1">
    <source>
        <dbReference type="ARBA" id="ARBA00022729"/>
    </source>
</evidence>
<comment type="caution">
    <text evidence="6">The sequence shown here is derived from an EMBL/GenBank/DDBJ whole genome shotgun (WGS) entry which is preliminary data.</text>
</comment>
<feature type="domain" description="Spaetzle" evidence="5">
    <location>
        <begin position="257"/>
        <end position="300"/>
    </location>
</feature>
<dbReference type="PANTHER" id="PTHR23199:SF16">
    <property type="entry name" value="PROTEIN SPAETZLE 5"/>
    <property type="match status" value="1"/>
</dbReference>
<dbReference type="Pfam" id="PF16077">
    <property type="entry name" value="Spaetzle"/>
    <property type="match status" value="1"/>
</dbReference>
<evidence type="ECO:0000313" key="7">
    <source>
        <dbReference type="Proteomes" id="UP001162164"/>
    </source>
</evidence>
<gene>
    <name evidence="6" type="ORF">NQ317_011840</name>
</gene>
<dbReference type="InterPro" id="IPR029034">
    <property type="entry name" value="Cystine-knot_cytokine"/>
</dbReference>
<keyword evidence="7" id="KW-1185">Reference proteome</keyword>
<evidence type="ECO:0000259" key="5">
    <source>
        <dbReference type="Pfam" id="PF16077"/>
    </source>
</evidence>
<protein>
    <recommendedName>
        <fullName evidence="5">Spaetzle domain-containing protein</fullName>
    </recommendedName>
</protein>
<reference evidence="6" key="1">
    <citation type="journal article" date="2023" name="Insect Mol. Biol.">
        <title>Genome sequencing provides insights into the evolution of gene families encoding plant cell wall-degrading enzymes in longhorned beetles.</title>
        <authorList>
            <person name="Shin N.R."/>
            <person name="Okamura Y."/>
            <person name="Kirsch R."/>
            <person name="Pauchet Y."/>
        </authorList>
    </citation>
    <scope>NUCLEOTIDE SEQUENCE</scope>
    <source>
        <strain evidence="6">MMC_N1</strain>
    </source>
</reference>
<dbReference type="Proteomes" id="UP001162164">
    <property type="component" value="Unassembled WGS sequence"/>
</dbReference>
<name>A0ABQ9JTP8_9CUCU</name>
<evidence type="ECO:0000256" key="2">
    <source>
        <dbReference type="ARBA" id="ARBA00023157"/>
    </source>
</evidence>
<evidence type="ECO:0000256" key="3">
    <source>
        <dbReference type="ARBA" id="ARBA00023180"/>
    </source>
</evidence>
<proteinExistence type="predicted"/>
<evidence type="ECO:0000313" key="6">
    <source>
        <dbReference type="EMBL" id="KAJ8980645.1"/>
    </source>
</evidence>
<dbReference type="PANTHER" id="PTHR23199">
    <property type="entry name" value="NEUROTROPHIN 1-RELATED"/>
    <property type="match status" value="1"/>
</dbReference>
<organism evidence="6 7">
    <name type="scientific">Molorchus minor</name>
    <dbReference type="NCBI Taxonomy" id="1323400"/>
    <lineage>
        <taxon>Eukaryota</taxon>
        <taxon>Metazoa</taxon>
        <taxon>Ecdysozoa</taxon>
        <taxon>Arthropoda</taxon>
        <taxon>Hexapoda</taxon>
        <taxon>Insecta</taxon>
        <taxon>Pterygota</taxon>
        <taxon>Neoptera</taxon>
        <taxon>Endopterygota</taxon>
        <taxon>Coleoptera</taxon>
        <taxon>Polyphaga</taxon>
        <taxon>Cucujiformia</taxon>
        <taxon>Chrysomeloidea</taxon>
        <taxon>Cerambycidae</taxon>
        <taxon>Lamiinae</taxon>
        <taxon>Monochamini</taxon>
        <taxon>Molorchus</taxon>
    </lineage>
</organism>
<feature type="signal peptide" evidence="4">
    <location>
        <begin position="1"/>
        <end position="22"/>
    </location>
</feature>
<dbReference type="InterPro" id="IPR032104">
    <property type="entry name" value="Spaetzle"/>
</dbReference>
<keyword evidence="2" id="KW-1015">Disulfide bond</keyword>
<keyword evidence="1 4" id="KW-0732">Signal</keyword>
<dbReference type="SUPFAM" id="SSF57501">
    <property type="entry name" value="Cystine-knot cytokines"/>
    <property type="match status" value="1"/>
</dbReference>
<sequence>MFQILWILIANVFIGCHPLCSSLYGSEPCSFLPAPPGKTPSCARPGLTYCEQPDHYPGQLIHYLIQKWRYDHTTLLSSESRDEFSAYYSPPPNTVYGPPNYQSFGPNNVAPPSEGGYYPEPIYIPKPQYQFPENRGAYIPPKTSQNYTANFGGYPERKNEYQGRGPLLNFKYNNDIPQSRPFYDQPLPPQNYYDFGPQQYSNNIWKRRVENNYKRLKRSLRYRRSQQTLMKVIESGTYSNTSLARDRDKRQSLGNQVLCQIRSRYIVPKAALNNKGNWMYVVNMPEVDSRYTQLVKSETCV</sequence>
<evidence type="ECO:0000256" key="4">
    <source>
        <dbReference type="SAM" id="SignalP"/>
    </source>
</evidence>
<dbReference type="InterPro" id="IPR052444">
    <property type="entry name" value="Spz/Toll_ligand-like"/>
</dbReference>
<dbReference type="Gene3D" id="2.10.90.10">
    <property type="entry name" value="Cystine-knot cytokines"/>
    <property type="match status" value="1"/>
</dbReference>
<dbReference type="EMBL" id="JAPWTJ010000246">
    <property type="protein sequence ID" value="KAJ8980645.1"/>
    <property type="molecule type" value="Genomic_DNA"/>
</dbReference>
<feature type="chain" id="PRO_5046970181" description="Spaetzle domain-containing protein" evidence="4">
    <location>
        <begin position="23"/>
        <end position="301"/>
    </location>
</feature>
<accession>A0ABQ9JTP8</accession>
<keyword evidence="3" id="KW-0325">Glycoprotein</keyword>